<dbReference type="Pfam" id="PF00535">
    <property type="entry name" value="Glycos_transf_2"/>
    <property type="match status" value="1"/>
</dbReference>
<dbReference type="Gene3D" id="3.90.550.10">
    <property type="entry name" value="Spore Coat Polysaccharide Biosynthesis Protein SpsA, Chain A"/>
    <property type="match status" value="1"/>
</dbReference>
<dbReference type="PANTHER" id="PTHR22916:SF3">
    <property type="entry name" value="UDP-GLCNAC:BETAGAL BETA-1,3-N-ACETYLGLUCOSAMINYLTRANSFERASE-LIKE PROTEIN 1"/>
    <property type="match status" value="1"/>
</dbReference>
<protein>
    <submittedName>
        <fullName evidence="2">Glycosyltransferase</fullName>
        <ecNumber evidence="2">2.4.1.-</ecNumber>
    </submittedName>
</protein>
<dbReference type="EC" id="2.4.1.-" evidence="2"/>
<dbReference type="CDD" id="cd00761">
    <property type="entry name" value="Glyco_tranf_GTA_type"/>
    <property type="match status" value="1"/>
</dbReference>
<keyword evidence="3" id="KW-1185">Reference proteome</keyword>
<comment type="caution">
    <text evidence="2">The sequence shown here is derived from an EMBL/GenBank/DDBJ whole genome shotgun (WGS) entry which is preliminary data.</text>
</comment>
<sequence>MNVKLKEESMSATAPLLSVVVPAYNSQDYLDRALATLVDYNDEVEVLIVNDGSKDDTARMADEWALRYPGIVRAIHQENKGHGGAVNTGIRAANGTHVRVCDSDDWVDRPAMNRLLDLLREERAAGRDLDLIVTNYVYEKQGKAHKTVVRYRNVLPQGKTITWEEVKPCRYDQYMMMHSLTMRTEILRRSGLTLPEHTFYVDYLYSHTPLPLVRTIRYLDVDLYRYFIGRDDQSVNEKVMISRLDQLLRVNREMVAAMPKPEEVPANLYRYMVHYLRINCVVTTVMAQLSGTPEHLEMKDQMWNELEATDPAAGAAVESDLLARLARSRSRRFVTAAYSLVRAVMGFN</sequence>
<keyword evidence="2" id="KW-0328">Glycosyltransferase</keyword>
<dbReference type="GO" id="GO:0016758">
    <property type="term" value="F:hexosyltransferase activity"/>
    <property type="evidence" value="ECO:0007669"/>
    <property type="project" value="UniProtKB-ARBA"/>
</dbReference>
<evidence type="ECO:0000259" key="1">
    <source>
        <dbReference type="Pfam" id="PF00535"/>
    </source>
</evidence>
<name>N6W5B1_9ACTO</name>
<dbReference type="eggNOG" id="COG0463">
    <property type="taxonomic scope" value="Bacteria"/>
</dbReference>
<dbReference type="AlphaFoldDB" id="N6W5B1"/>
<dbReference type="SUPFAM" id="SSF53448">
    <property type="entry name" value="Nucleotide-diphospho-sugar transferases"/>
    <property type="match status" value="1"/>
</dbReference>
<reference evidence="2 3" key="1">
    <citation type="submission" date="2013-03" db="EMBL/GenBank/DDBJ databases">
        <title>Reference genome for the Human Microbiome Project.</title>
        <authorList>
            <person name="Aqrawi P."/>
            <person name="Ayvaz T."/>
            <person name="Bess C."/>
            <person name="Blankenburg K."/>
            <person name="Coyle M."/>
            <person name="Deng J."/>
            <person name="Forbes L."/>
            <person name="Fowler G."/>
            <person name="Francisco L."/>
            <person name="Fu Q."/>
            <person name="Gibbs R."/>
            <person name="Gross S."/>
            <person name="Gubbala S."/>
            <person name="Hale W."/>
            <person name="Hemphill L."/>
            <person name="Highlander S."/>
            <person name="Hirani K."/>
            <person name="Jackson L."/>
            <person name="Jakkamsetti A."/>
            <person name="Javaid M."/>
            <person name="Jayaseelan J.C."/>
            <person name="Jiang H."/>
            <person name="Joshi V."/>
            <person name="Korchina V."/>
            <person name="Kovar C."/>
            <person name="Lara F."/>
            <person name="Lee S."/>
            <person name="Liu Y."/>
            <person name="Mata R."/>
            <person name="Mathew T."/>
            <person name="Munidasa M."/>
            <person name="Muzny D."/>
            <person name="Nazareth L."/>
            <person name="Ngo R."/>
            <person name="Nguyen L."/>
            <person name="Nguyen N."/>
            <person name="Okwuonu G."/>
            <person name="Ongeri F."/>
            <person name="Palculict T."/>
            <person name="Patil S."/>
            <person name="Petrosino J."/>
            <person name="Pham C."/>
            <person name="Pham P."/>
            <person name="Pu L.-L."/>
            <person name="Qin X."/>
            <person name="Qu J."/>
            <person name="Reid J."/>
            <person name="Ross M."/>
            <person name="Ruth R."/>
            <person name="Saada N."/>
            <person name="San Lucas F."/>
            <person name="Santibanez J."/>
            <person name="Shang Y."/>
            <person name="Simmons D."/>
            <person name="Song X.-Z."/>
            <person name="Tang L.-Y."/>
            <person name="Thornton R."/>
            <person name="Warren J."/>
            <person name="Weissenberger G."/>
            <person name="Wilczek-Boney K."/>
            <person name="Worley K."/>
            <person name="Youmans B."/>
            <person name="Zhang J."/>
            <person name="Zhang L."/>
            <person name="Zhao Z."/>
            <person name="Zhou C."/>
            <person name="Zhu D."/>
            <person name="Zhu Y."/>
        </authorList>
    </citation>
    <scope>NUCLEOTIDE SEQUENCE [LARGE SCALE GENOMIC DNA]</scope>
    <source>
        <strain evidence="2 3">F0333</strain>
    </source>
</reference>
<accession>N6W5B1</accession>
<dbReference type="PANTHER" id="PTHR22916">
    <property type="entry name" value="GLYCOSYLTRANSFERASE"/>
    <property type="match status" value="1"/>
</dbReference>
<evidence type="ECO:0000313" key="2">
    <source>
        <dbReference type="EMBL" id="ENO17690.1"/>
    </source>
</evidence>
<keyword evidence="2" id="KW-0808">Transferase</keyword>
<dbReference type="EMBL" id="AQHZ01000024">
    <property type="protein sequence ID" value="ENO17690.1"/>
    <property type="molecule type" value="Genomic_DNA"/>
</dbReference>
<dbReference type="PATRIC" id="fig|888050.3.peg.1536"/>
<dbReference type="InterPro" id="IPR029044">
    <property type="entry name" value="Nucleotide-diphossugar_trans"/>
</dbReference>
<feature type="domain" description="Glycosyltransferase 2-like" evidence="1">
    <location>
        <begin position="18"/>
        <end position="146"/>
    </location>
</feature>
<evidence type="ECO:0000313" key="3">
    <source>
        <dbReference type="Proteomes" id="UP000013015"/>
    </source>
</evidence>
<dbReference type="HOGENOM" id="CLU_025996_1_1_11"/>
<dbReference type="STRING" id="888050.HMPREF9004_1600"/>
<organism evidence="2 3">
    <name type="scientific">Schaalia cardiffensis F0333</name>
    <dbReference type="NCBI Taxonomy" id="888050"/>
    <lineage>
        <taxon>Bacteria</taxon>
        <taxon>Bacillati</taxon>
        <taxon>Actinomycetota</taxon>
        <taxon>Actinomycetes</taxon>
        <taxon>Actinomycetales</taxon>
        <taxon>Actinomycetaceae</taxon>
        <taxon>Schaalia</taxon>
    </lineage>
</organism>
<dbReference type="InterPro" id="IPR001173">
    <property type="entry name" value="Glyco_trans_2-like"/>
</dbReference>
<dbReference type="Proteomes" id="UP000013015">
    <property type="component" value="Unassembled WGS sequence"/>
</dbReference>
<gene>
    <name evidence="2" type="primary">rfaG</name>
    <name evidence="2" type="ORF">HMPREF9004_1600</name>
</gene>
<proteinExistence type="predicted"/>